<dbReference type="KEGG" id="cku:UL82_00925"/>
<keyword evidence="3" id="KW-0012">Acyltransferase</keyword>
<dbReference type="PRINTS" id="PR00412">
    <property type="entry name" value="EPOXHYDRLASE"/>
</dbReference>
<dbReference type="Proteomes" id="UP000033457">
    <property type="component" value="Chromosome"/>
</dbReference>
<keyword evidence="1 3" id="KW-0378">Hydrolase</keyword>
<dbReference type="Pfam" id="PF00561">
    <property type="entry name" value="Abhydrolase_1"/>
    <property type="match status" value="1"/>
</dbReference>
<evidence type="ECO:0000256" key="1">
    <source>
        <dbReference type="ARBA" id="ARBA00022801"/>
    </source>
</evidence>
<keyword evidence="3" id="KW-0808">Transferase</keyword>
<dbReference type="HOGENOM" id="CLU_020336_7_3_11"/>
<dbReference type="STRING" id="35755.UL82_00925"/>
<keyword evidence="5" id="KW-1185">Reference proteome</keyword>
<name>A0A0F6R0H5_9CORY</name>
<dbReference type="EMBL" id="CP011312">
    <property type="protein sequence ID" value="AKE40418.1"/>
    <property type="molecule type" value="Genomic_DNA"/>
</dbReference>
<dbReference type="GO" id="GO:0004301">
    <property type="term" value="F:epoxide hydrolase activity"/>
    <property type="evidence" value="ECO:0007669"/>
    <property type="project" value="UniProtKB-EC"/>
</dbReference>
<reference evidence="3 5" key="1">
    <citation type="journal article" date="2015" name="Genome Announc.">
        <title>Complete Genome Sequence of Corynebacterium kutscheri DSM 20755, a Corynebacterial Type Strain with Remarkably Low G+C Content of Chromosomal DNA.</title>
        <authorList>
            <person name="Ruckert C."/>
            <person name="Albersmeier A."/>
            <person name="Winkler A."/>
            <person name="Tauch A."/>
        </authorList>
    </citation>
    <scope>NUCLEOTIDE SEQUENCE [LARGE SCALE GENOMIC DNA]</scope>
    <source>
        <strain evidence="3 5">DSM 20755</strain>
    </source>
</reference>
<organism evidence="3 5">
    <name type="scientific">Corynebacterium kutscheri</name>
    <dbReference type="NCBI Taxonomy" id="35755"/>
    <lineage>
        <taxon>Bacteria</taxon>
        <taxon>Bacillati</taxon>
        <taxon>Actinomycetota</taxon>
        <taxon>Actinomycetes</taxon>
        <taxon>Mycobacteriales</taxon>
        <taxon>Corynebacteriaceae</taxon>
        <taxon>Corynebacterium</taxon>
    </lineage>
</organism>
<dbReference type="GO" id="GO:0016746">
    <property type="term" value="F:acyltransferase activity"/>
    <property type="evidence" value="ECO:0007669"/>
    <property type="project" value="UniProtKB-KW"/>
</dbReference>
<dbReference type="SUPFAM" id="SSF53474">
    <property type="entry name" value="alpha/beta-Hydrolases"/>
    <property type="match status" value="1"/>
</dbReference>
<dbReference type="PANTHER" id="PTHR43329">
    <property type="entry name" value="EPOXIDE HYDROLASE"/>
    <property type="match status" value="1"/>
</dbReference>
<dbReference type="InterPro" id="IPR000073">
    <property type="entry name" value="AB_hydrolase_1"/>
</dbReference>
<dbReference type="InterPro" id="IPR000639">
    <property type="entry name" value="Epox_hydrolase-like"/>
</dbReference>
<dbReference type="RefSeq" id="WP_046438475.1">
    <property type="nucleotide sequence ID" value="NZ_CP011312.1"/>
</dbReference>
<dbReference type="EC" id="3.3.2.10" evidence="4"/>
<feature type="domain" description="AB hydrolase-1" evidence="2">
    <location>
        <begin position="44"/>
        <end position="157"/>
    </location>
</feature>
<accession>A0A0F6R0H5</accession>
<dbReference type="InterPro" id="IPR029058">
    <property type="entry name" value="AB_hydrolase_fold"/>
</dbReference>
<sequence>MKHTHNLSPTVVALDGPFTHQMLHTRGVRLHAATSAATQTDLIILLHDGYGGWFDYRHCIHRLAQHGFHVAAIDLRGYGMSDKPPTGYEIRYATGDIAGAIRTLGHERAHVFGAGVSATIAWVLATSHPGHVRSIGIVDGLHPVEMRRALAYRPWERISLPGADPIERDLRAATTTAFQATERFDEELLLRHKASQITSASGARAKTLKLSLARPPVKWLNLTVEVPVHMLVDDSPRSTRMLALARKRARSQLVVENVDSMRPHLESPEAFAASVAGFMA</sequence>
<evidence type="ECO:0000313" key="4">
    <source>
        <dbReference type="EMBL" id="VEH05243.1"/>
    </source>
</evidence>
<evidence type="ECO:0000313" key="5">
    <source>
        <dbReference type="Proteomes" id="UP000033457"/>
    </source>
</evidence>
<gene>
    <name evidence="4" type="primary">mhpC</name>
    <name evidence="4" type="ORF">NCTC949_00505</name>
    <name evidence="3" type="ORF">UL82_00925</name>
</gene>
<reference evidence="4 6" key="2">
    <citation type="submission" date="2018-12" db="EMBL/GenBank/DDBJ databases">
        <authorList>
            <consortium name="Pathogen Informatics"/>
        </authorList>
    </citation>
    <scope>NUCLEOTIDE SEQUENCE [LARGE SCALE GENOMIC DNA]</scope>
    <source>
        <strain evidence="4 6">NCTC949</strain>
    </source>
</reference>
<dbReference type="AlphaFoldDB" id="A0A0F6R0H5"/>
<protein>
    <submittedName>
        <fullName evidence="4">Alpha/beta hydrolase family protein</fullName>
        <ecNumber evidence="4">3.3.2.10</ecNumber>
    </submittedName>
    <submittedName>
        <fullName evidence="3">Putative hydrolase or acyltransferase of alpha/beta superfamily</fullName>
    </submittedName>
</protein>
<evidence type="ECO:0000259" key="2">
    <source>
        <dbReference type="Pfam" id="PF00561"/>
    </source>
</evidence>
<proteinExistence type="predicted"/>
<evidence type="ECO:0000313" key="3">
    <source>
        <dbReference type="EMBL" id="AKE40418.1"/>
    </source>
</evidence>
<evidence type="ECO:0000313" key="6">
    <source>
        <dbReference type="Proteomes" id="UP000271380"/>
    </source>
</evidence>
<dbReference type="EMBL" id="LR134377">
    <property type="protein sequence ID" value="VEH05243.1"/>
    <property type="molecule type" value="Genomic_DNA"/>
</dbReference>
<dbReference type="Gene3D" id="3.40.50.1820">
    <property type="entry name" value="alpha/beta hydrolase"/>
    <property type="match status" value="1"/>
</dbReference>
<dbReference type="OrthoDB" id="2987348at2"/>
<dbReference type="Proteomes" id="UP000271380">
    <property type="component" value="Chromosome"/>
</dbReference>